<proteinExistence type="predicted"/>
<dbReference type="Proteomes" id="UP000269221">
    <property type="component" value="Unassembled WGS sequence"/>
</dbReference>
<feature type="compositionally biased region" description="Basic and acidic residues" evidence="1">
    <location>
        <begin position="163"/>
        <end position="176"/>
    </location>
</feature>
<evidence type="ECO:0000313" key="2">
    <source>
        <dbReference type="EMBL" id="RMB90251.1"/>
    </source>
</evidence>
<dbReference type="STRING" id="333673.A0A3M0ILJ0"/>
<sequence>MEGPGPAPRHALGFPCFSLLSFPAGISRSPQTPSPGAGEGREAASRGTGADPEEPERIPRNRSGSREDPEEPERIPRNRSGSREDPEEPERIPRNRSRSRGTGADPERIPRNRSDPEEPERIPRGSRGTGADPERIPRNRSGSREDPERIPRNRSGSRGTGADPERIPRNRSRSREDPEEPEQIPGRSRERRGWSRSGPGESLPRCHPPLLVAVATSGRCPDPQIPESRVGGAPSGRI</sequence>
<evidence type="ECO:0000256" key="1">
    <source>
        <dbReference type="SAM" id="MobiDB-lite"/>
    </source>
</evidence>
<reference evidence="2 3" key="1">
    <citation type="submission" date="2018-07" db="EMBL/GenBank/DDBJ databases">
        <title>A high quality draft genome assembly of the barn swallow (H. rustica rustica).</title>
        <authorList>
            <person name="Formenti G."/>
            <person name="Chiara M."/>
            <person name="Poveda L."/>
            <person name="Francoijs K.-J."/>
            <person name="Bonisoli-Alquati A."/>
            <person name="Canova L."/>
            <person name="Gianfranceschi L."/>
            <person name="Horner D.S."/>
            <person name="Saino N."/>
        </authorList>
    </citation>
    <scope>NUCLEOTIDE SEQUENCE [LARGE SCALE GENOMIC DNA]</scope>
    <source>
        <strain evidence="2">Chelidonia</strain>
        <tissue evidence="2">Blood</tissue>
    </source>
</reference>
<dbReference type="EMBL" id="QRBI01000253">
    <property type="protein sequence ID" value="RMB90251.1"/>
    <property type="molecule type" value="Genomic_DNA"/>
</dbReference>
<feature type="compositionally biased region" description="Basic and acidic residues" evidence="1">
    <location>
        <begin position="132"/>
        <end position="151"/>
    </location>
</feature>
<dbReference type="AlphaFoldDB" id="A0A3M0ILJ0"/>
<feature type="compositionally biased region" description="Basic and acidic residues" evidence="1">
    <location>
        <begin position="105"/>
        <end position="123"/>
    </location>
</feature>
<feature type="region of interest" description="Disordered" evidence="1">
    <location>
        <begin position="21"/>
        <end position="238"/>
    </location>
</feature>
<keyword evidence="3" id="KW-1185">Reference proteome</keyword>
<evidence type="ECO:0000313" key="3">
    <source>
        <dbReference type="Proteomes" id="UP000269221"/>
    </source>
</evidence>
<name>A0A3M0ILJ0_HIRRU</name>
<protein>
    <submittedName>
        <fullName evidence="2">Uncharacterized protein</fullName>
    </submittedName>
</protein>
<gene>
    <name evidence="2" type="ORF">DUI87_33387</name>
</gene>
<accession>A0A3M0ILJ0</accession>
<comment type="caution">
    <text evidence="2">The sequence shown here is derived from an EMBL/GenBank/DDBJ whole genome shotgun (WGS) entry which is preliminary data.</text>
</comment>
<organism evidence="2 3">
    <name type="scientific">Hirundo rustica rustica</name>
    <dbReference type="NCBI Taxonomy" id="333673"/>
    <lineage>
        <taxon>Eukaryota</taxon>
        <taxon>Metazoa</taxon>
        <taxon>Chordata</taxon>
        <taxon>Craniata</taxon>
        <taxon>Vertebrata</taxon>
        <taxon>Euteleostomi</taxon>
        <taxon>Archelosauria</taxon>
        <taxon>Archosauria</taxon>
        <taxon>Dinosauria</taxon>
        <taxon>Saurischia</taxon>
        <taxon>Theropoda</taxon>
        <taxon>Coelurosauria</taxon>
        <taxon>Aves</taxon>
        <taxon>Neognathae</taxon>
        <taxon>Neoaves</taxon>
        <taxon>Telluraves</taxon>
        <taxon>Australaves</taxon>
        <taxon>Passeriformes</taxon>
        <taxon>Sylvioidea</taxon>
        <taxon>Hirundinidae</taxon>
        <taxon>Hirundo</taxon>
    </lineage>
</organism>
<feature type="compositionally biased region" description="Basic and acidic residues" evidence="1">
    <location>
        <begin position="55"/>
        <end position="93"/>
    </location>
</feature>